<evidence type="ECO:0000313" key="4">
    <source>
        <dbReference type="EMBL" id="KAK4114151.1"/>
    </source>
</evidence>
<dbReference type="GeneID" id="89938920"/>
<name>A0AAN6THC7_9PEZI</name>
<dbReference type="AlphaFoldDB" id="A0AAN6THC7"/>
<evidence type="ECO:0000259" key="3">
    <source>
        <dbReference type="Pfam" id="PF03981"/>
    </source>
</evidence>
<keyword evidence="5" id="KW-1185">Reference proteome</keyword>
<feature type="compositionally biased region" description="Low complexity" evidence="2">
    <location>
        <begin position="31"/>
        <end position="57"/>
    </location>
</feature>
<accession>A0AAN6THC7</accession>
<comment type="similarity">
    <text evidence="1">Belongs to the CBP3 family.</text>
</comment>
<dbReference type="Proteomes" id="UP001302812">
    <property type="component" value="Unassembled WGS sequence"/>
</dbReference>
<dbReference type="RefSeq" id="XP_064671721.1">
    <property type="nucleotide sequence ID" value="XM_064814795.1"/>
</dbReference>
<feature type="domain" description="Ubiquinol-cytochrome c chaperone" evidence="3">
    <location>
        <begin position="158"/>
        <end position="290"/>
    </location>
</feature>
<feature type="region of interest" description="Disordered" evidence="2">
    <location>
        <begin position="30"/>
        <end position="80"/>
    </location>
</feature>
<reference evidence="4" key="1">
    <citation type="journal article" date="2023" name="Mol. Phylogenet. Evol.">
        <title>Genome-scale phylogeny and comparative genomics of the fungal order Sordariales.</title>
        <authorList>
            <person name="Hensen N."/>
            <person name="Bonometti L."/>
            <person name="Westerberg I."/>
            <person name="Brannstrom I.O."/>
            <person name="Guillou S."/>
            <person name="Cros-Aarteil S."/>
            <person name="Calhoun S."/>
            <person name="Haridas S."/>
            <person name="Kuo A."/>
            <person name="Mondo S."/>
            <person name="Pangilinan J."/>
            <person name="Riley R."/>
            <person name="LaButti K."/>
            <person name="Andreopoulos B."/>
            <person name="Lipzen A."/>
            <person name="Chen C."/>
            <person name="Yan M."/>
            <person name="Daum C."/>
            <person name="Ng V."/>
            <person name="Clum A."/>
            <person name="Steindorff A."/>
            <person name="Ohm R.A."/>
            <person name="Martin F."/>
            <person name="Silar P."/>
            <person name="Natvig D.O."/>
            <person name="Lalanne C."/>
            <person name="Gautier V."/>
            <person name="Ament-Velasquez S.L."/>
            <person name="Kruys A."/>
            <person name="Hutchinson M.I."/>
            <person name="Powell A.J."/>
            <person name="Barry K."/>
            <person name="Miller A.N."/>
            <person name="Grigoriev I.V."/>
            <person name="Debuchy R."/>
            <person name="Gladieux P."/>
            <person name="Hiltunen Thoren M."/>
            <person name="Johannesson H."/>
        </authorList>
    </citation>
    <scope>NUCLEOTIDE SEQUENCE</scope>
    <source>
        <strain evidence="4">CBS 508.74</strain>
    </source>
</reference>
<dbReference type="EMBL" id="MU853337">
    <property type="protein sequence ID" value="KAK4114151.1"/>
    <property type="molecule type" value="Genomic_DNA"/>
</dbReference>
<dbReference type="GO" id="GO:0005739">
    <property type="term" value="C:mitochondrion"/>
    <property type="evidence" value="ECO:0007669"/>
    <property type="project" value="TreeGrafter"/>
</dbReference>
<sequence length="340" mass="37306">MACCSCSASFGRLAPRLGAQLRPILVNGAQSPSSASICTSSTANNSASRASRASRPSLMTTSNANTPSSRTARRALHTSPSRQKIDLKQLILGRVAQSLATGRSTYFIYSATERMYKTCAAQADYAIEPADRKAGKLQTGPDGEEIGTSKGGEWHNGLSLPPTFSTWAHVTMLHMYLLLVRFRCMDKASQQAWQDQLVNHFFYQAEAKMELVHDLSSRMIRQQYLKDLFVQWRGLVMAYDEGLVKGDAVLASAVWRNLFKAREDVDVRALAAVVSWMRASLADLGHMRDELFDMEGEKAIVQRSVTAEFESVDVPAGAMTKAFEQAGIIKPGVATTSTRP</sequence>
<dbReference type="InterPro" id="IPR021150">
    <property type="entry name" value="Ubiq_cyt_c_chap"/>
</dbReference>
<gene>
    <name evidence="4" type="ORF">N656DRAFT_777309</name>
</gene>
<dbReference type="Pfam" id="PF03981">
    <property type="entry name" value="Ubiq_cyt_C_chap"/>
    <property type="match status" value="1"/>
</dbReference>
<dbReference type="GO" id="GO:0034551">
    <property type="term" value="P:mitochondrial respiratory chain complex III assembly"/>
    <property type="evidence" value="ECO:0007669"/>
    <property type="project" value="TreeGrafter"/>
</dbReference>
<comment type="caution">
    <text evidence="4">The sequence shown here is derived from an EMBL/GenBank/DDBJ whole genome shotgun (WGS) entry which is preliminary data.</text>
</comment>
<dbReference type="PANTHER" id="PTHR12184:SF1">
    <property type="entry name" value="UBIQUINOL-CYTOCHROME-C REDUCTASE COMPLEX ASSEMBLY FACTOR 1"/>
    <property type="match status" value="1"/>
</dbReference>
<evidence type="ECO:0000313" key="5">
    <source>
        <dbReference type="Proteomes" id="UP001302812"/>
    </source>
</evidence>
<protein>
    <recommendedName>
        <fullName evidence="3">Ubiquinol-cytochrome c chaperone domain-containing protein</fullName>
    </recommendedName>
</protein>
<evidence type="ECO:0000256" key="2">
    <source>
        <dbReference type="SAM" id="MobiDB-lite"/>
    </source>
</evidence>
<evidence type="ECO:0000256" key="1">
    <source>
        <dbReference type="ARBA" id="ARBA00006407"/>
    </source>
</evidence>
<dbReference type="PANTHER" id="PTHR12184">
    <property type="entry name" value="UBIQUINOL-CYTOCHROME C REDUCTASE COMPLEX ASSEMBLY FACTOR 1 FAMILY MEMBER"/>
    <property type="match status" value="1"/>
</dbReference>
<feature type="compositionally biased region" description="Polar residues" evidence="2">
    <location>
        <begin position="58"/>
        <end position="70"/>
    </location>
</feature>
<dbReference type="InterPro" id="IPR007129">
    <property type="entry name" value="Ubiqinol_cyt_c_chaperone_CPB3"/>
</dbReference>
<reference evidence="4" key="2">
    <citation type="submission" date="2023-05" db="EMBL/GenBank/DDBJ databases">
        <authorList>
            <consortium name="Lawrence Berkeley National Laboratory"/>
            <person name="Steindorff A."/>
            <person name="Hensen N."/>
            <person name="Bonometti L."/>
            <person name="Westerberg I."/>
            <person name="Brannstrom I.O."/>
            <person name="Guillou S."/>
            <person name="Cros-Aarteil S."/>
            <person name="Calhoun S."/>
            <person name="Haridas S."/>
            <person name="Kuo A."/>
            <person name="Mondo S."/>
            <person name="Pangilinan J."/>
            <person name="Riley R."/>
            <person name="Labutti K."/>
            <person name="Andreopoulos B."/>
            <person name="Lipzen A."/>
            <person name="Chen C."/>
            <person name="Yanf M."/>
            <person name="Daum C."/>
            <person name="Ng V."/>
            <person name="Clum A."/>
            <person name="Ohm R."/>
            <person name="Martin F."/>
            <person name="Silar P."/>
            <person name="Natvig D."/>
            <person name="Lalanne C."/>
            <person name="Gautier V."/>
            <person name="Ament-Velasquez S.L."/>
            <person name="Kruys A."/>
            <person name="Hutchinson M.I."/>
            <person name="Powell A.J."/>
            <person name="Barry K."/>
            <person name="Miller A.N."/>
            <person name="Grigoriev I.V."/>
            <person name="Debuchy R."/>
            <person name="Gladieux P."/>
            <person name="Thoren M.H."/>
            <person name="Johannesson H."/>
        </authorList>
    </citation>
    <scope>NUCLEOTIDE SEQUENCE</scope>
    <source>
        <strain evidence="4">CBS 508.74</strain>
    </source>
</reference>
<proteinExistence type="inferred from homology"/>
<organism evidence="4 5">
    <name type="scientific">Canariomyces notabilis</name>
    <dbReference type="NCBI Taxonomy" id="2074819"/>
    <lineage>
        <taxon>Eukaryota</taxon>
        <taxon>Fungi</taxon>
        <taxon>Dikarya</taxon>
        <taxon>Ascomycota</taxon>
        <taxon>Pezizomycotina</taxon>
        <taxon>Sordariomycetes</taxon>
        <taxon>Sordariomycetidae</taxon>
        <taxon>Sordariales</taxon>
        <taxon>Chaetomiaceae</taxon>
        <taxon>Canariomyces</taxon>
    </lineage>
</organism>